<keyword evidence="2" id="KW-1185">Reference proteome</keyword>
<dbReference type="AlphaFoldDB" id="A0A9W5F8B6"/>
<dbReference type="Proteomes" id="UP000191933">
    <property type="component" value="Unassembled WGS sequence"/>
</dbReference>
<proteinExistence type="predicted"/>
<organism evidence="1 2">
    <name type="scientific">Agrobacterium genomosp. 2 str. CFBP 5494</name>
    <dbReference type="NCBI Taxonomy" id="1183436"/>
    <lineage>
        <taxon>Bacteria</taxon>
        <taxon>Pseudomonadati</taxon>
        <taxon>Pseudomonadota</taxon>
        <taxon>Alphaproteobacteria</taxon>
        <taxon>Hyphomicrobiales</taxon>
        <taxon>Rhizobiaceae</taxon>
        <taxon>Rhizobium/Agrobacterium group</taxon>
        <taxon>Agrobacterium</taxon>
        <taxon>Agrobacterium tumefaciens complex</taxon>
    </lineage>
</organism>
<gene>
    <name evidence="1" type="ORF">AGR2A_pb10135</name>
</gene>
<dbReference type="EMBL" id="FBVY01000047">
    <property type="protein sequence ID" value="CUX03376.1"/>
    <property type="molecule type" value="Genomic_DNA"/>
</dbReference>
<name>A0A9W5F8B6_9HYPH</name>
<sequence>MIISRTVPHLSLTVSAPTIGMREAKRHLVRHRHLFDDFVSILHAAGKDPSSNTGTRAPRLSLCIETDRVRLTANKDSSWLPSGDSYSFLIDLPGHLTSADIRTAMDQDALLFFASIQSRVIAVNSLGENDLDPWFRVQVLMKAIEQDAKAVCLIISNAAAARATWGG</sequence>
<dbReference type="RefSeq" id="WP_080823691.1">
    <property type="nucleotide sequence ID" value="NZ_LT009721.1"/>
</dbReference>
<accession>A0A9W5F8B6</accession>
<reference evidence="1 2" key="1">
    <citation type="submission" date="2016-01" db="EMBL/GenBank/DDBJ databases">
        <authorList>
            <person name="Regsiter A."/>
            <person name="william w."/>
        </authorList>
    </citation>
    <scope>NUCLEOTIDE SEQUENCE [LARGE SCALE GENOMIC DNA]</scope>
    <source>
        <strain evidence="1 2">CFBP 5494</strain>
    </source>
</reference>
<evidence type="ECO:0000313" key="2">
    <source>
        <dbReference type="Proteomes" id="UP000191933"/>
    </source>
</evidence>
<evidence type="ECO:0000313" key="1">
    <source>
        <dbReference type="EMBL" id="CUX03376.1"/>
    </source>
</evidence>
<protein>
    <submittedName>
        <fullName evidence="1">Uncharacterized protein</fullName>
    </submittedName>
</protein>
<comment type="caution">
    <text evidence="1">The sequence shown here is derived from an EMBL/GenBank/DDBJ whole genome shotgun (WGS) entry which is preliminary data.</text>
</comment>